<dbReference type="NCBIfam" id="NF007020">
    <property type="entry name" value="PRK09485.1"/>
    <property type="match status" value="1"/>
</dbReference>
<dbReference type="EMBL" id="JACIBS010000012">
    <property type="protein sequence ID" value="MBB3666134.1"/>
    <property type="molecule type" value="Genomic_DNA"/>
</dbReference>
<feature type="domain" description="Hcy-binding" evidence="7">
    <location>
        <begin position="1"/>
        <end position="294"/>
    </location>
</feature>
<dbReference type="InterPro" id="IPR051486">
    <property type="entry name" value="Hcy_S-methyltransferase"/>
</dbReference>
<evidence type="ECO:0000256" key="2">
    <source>
        <dbReference type="ARBA" id="ARBA00022679"/>
    </source>
</evidence>
<evidence type="ECO:0000256" key="1">
    <source>
        <dbReference type="ARBA" id="ARBA00022603"/>
    </source>
</evidence>
<keyword evidence="3 5" id="KW-0479">Metal-binding</keyword>
<dbReference type="GO" id="GO:0008898">
    <property type="term" value="F:S-adenosylmethionine-homocysteine S-methyltransferase activity"/>
    <property type="evidence" value="ECO:0007669"/>
    <property type="project" value="TreeGrafter"/>
</dbReference>
<sequence length="305" mass="31824">MDETGDAGGAPLVVLDGGLATELEARGHDLSGSLWSARMLADAPDEIVAAHEAFFRAGATVAITASYQASVPGFAAHGLPESETRRLLRRSVELARQAAERVGGGRVAASVGPYGAYLADGSEYRGRYGLTARELTAFHRPRMETLAEARPDLIALETVPDVDEAAALLAALDAVDVPAWLSYTVAGGRTRAGQPLEEAFAVAAGDDRVVGVGVNCCAPDEVVHAVEVARAITGKPAVAYPNSGHGWDATARQWTGRATFSPAQVSEWIRAGAQFVGGCCRVCPAEIAEIAKIVQEFGTSPDRGD</sequence>
<keyword evidence="4 5" id="KW-0862">Zinc</keyword>
<proteinExistence type="predicted"/>
<evidence type="ECO:0000256" key="6">
    <source>
        <dbReference type="PROSITE-ProRule" id="PRU00333"/>
    </source>
</evidence>
<dbReference type="InterPro" id="IPR036589">
    <property type="entry name" value="HCY_dom_sf"/>
</dbReference>
<feature type="binding site" evidence="6">
    <location>
        <position position="279"/>
    </location>
    <ligand>
        <name>Zn(2+)</name>
        <dbReference type="ChEBI" id="CHEBI:29105"/>
    </ligand>
</feature>
<evidence type="ECO:0000313" key="9">
    <source>
        <dbReference type="Proteomes" id="UP000564573"/>
    </source>
</evidence>
<evidence type="ECO:0000259" key="7">
    <source>
        <dbReference type="PROSITE" id="PS50970"/>
    </source>
</evidence>
<dbReference type="PANTHER" id="PTHR46015">
    <property type="entry name" value="ZGC:172121"/>
    <property type="match status" value="1"/>
</dbReference>
<dbReference type="Gene3D" id="3.20.20.330">
    <property type="entry name" value="Homocysteine-binding-like domain"/>
    <property type="match status" value="1"/>
</dbReference>
<organism evidence="8 9">
    <name type="scientific">Prauserella sediminis</name>
    <dbReference type="NCBI Taxonomy" id="577680"/>
    <lineage>
        <taxon>Bacteria</taxon>
        <taxon>Bacillati</taxon>
        <taxon>Actinomycetota</taxon>
        <taxon>Actinomycetes</taxon>
        <taxon>Pseudonocardiales</taxon>
        <taxon>Pseudonocardiaceae</taxon>
        <taxon>Prauserella</taxon>
        <taxon>Prauserella salsuginis group</taxon>
    </lineage>
</organism>
<dbReference type="SUPFAM" id="SSF82282">
    <property type="entry name" value="Homocysteine S-methyltransferase"/>
    <property type="match status" value="1"/>
</dbReference>
<keyword evidence="9" id="KW-1185">Reference proteome</keyword>
<keyword evidence="1 6" id="KW-0489">Methyltransferase</keyword>
<dbReference type="EC" id="2.1.1.10" evidence="8"/>
<dbReference type="GO" id="GO:0008270">
    <property type="term" value="F:zinc ion binding"/>
    <property type="evidence" value="ECO:0007669"/>
    <property type="project" value="InterPro"/>
</dbReference>
<feature type="binding site" evidence="5 6">
    <location>
        <position position="216"/>
    </location>
    <ligand>
        <name>Zn(2+)</name>
        <dbReference type="ChEBI" id="CHEBI:29105"/>
    </ligand>
</feature>
<dbReference type="GO" id="GO:0009086">
    <property type="term" value="P:methionine biosynthetic process"/>
    <property type="evidence" value="ECO:0007669"/>
    <property type="project" value="InterPro"/>
</dbReference>
<dbReference type="GO" id="GO:0033528">
    <property type="term" value="P:S-methylmethionine cycle"/>
    <property type="evidence" value="ECO:0007669"/>
    <property type="project" value="TreeGrafter"/>
</dbReference>
<dbReference type="PANTHER" id="PTHR46015:SF1">
    <property type="entry name" value="HOMOCYSTEINE S-METHYLTRANSFERASE-LIKE ISOFORM 1"/>
    <property type="match status" value="1"/>
</dbReference>
<dbReference type="InterPro" id="IPR003726">
    <property type="entry name" value="HCY_dom"/>
</dbReference>
<dbReference type="AlphaFoldDB" id="A0A839XXP9"/>
<feature type="binding site" evidence="6">
    <location>
        <position position="280"/>
    </location>
    <ligand>
        <name>Zn(2+)</name>
        <dbReference type="ChEBI" id="CHEBI:29105"/>
    </ligand>
</feature>
<gene>
    <name evidence="8" type="ORF">FB384_005095</name>
</gene>
<protein>
    <submittedName>
        <fullName evidence="8">Homocysteine S-methyltransferase</fullName>
        <ecNumber evidence="8">2.1.1.10</ecNumber>
    </submittedName>
</protein>
<dbReference type="PIRSF" id="PIRSF037505">
    <property type="entry name" value="Betaine_HMT"/>
    <property type="match status" value="1"/>
</dbReference>
<dbReference type="GO" id="GO:0032259">
    <property type="term" value="P:methylation"/>
    <property type="evidence" value="ECO:0007669"/>
    <property type="project" value="UniProtKB-KW"/>
</dbReference>
<dbReference type="InterPro" id="IPR017226">
    <property type="entry name" value="BHMT-like"/>
</dbReference>
<evidence type="ECO:0000256" key="3">
    <source>
        <dbReference type="ARBA" id="ARBA00022723"/>
    </source>
</evidence>
<evidence type="ECO:0000313" key="8">
    <source>
        <dbReference type="EMBL" id="MBB3666134.1"/>
    </source>
</evidence>
<dbReference type="PROSITE" id="PS50970">
    <property type="entry name" value="HCY"/>
    <property type="match status" value="1"/>
</dbReference>
<dbReference type="Pfam" id="PF02574">
    <property type="entry name" value="S-methyl_trans"/>
    <property type="match status" value="1"/>
</dbReference>
<dbReference type="Proteomes" id="UP000564573">
    <property type="component" value="Unassembled WGS sequence"/>
</dbReference>
<dbReference type="RefSeq" id="WP_183787323.1">
    <property type="nucleotide sequence ID" value="NZ_JACIBS010000012.1"/>
</dbReference>
<keyword evidence="2 6" id="KW-0808">Transferase</keyword>
<comment type="caution">
    <text evidence="8">The sequence shown here is derived from an EMBL/GenBank/DDBJ whole genome shotgun (WGS) entry which is preliminary data.</text>
</comment>
<comment type="cofactor">
    <cofactor evidence="5">
        <name>Zn(2+)</name>
        <dbReference type="ChEBI" id="CHEBI:29105"/>
    </cofactor>
    <text evidence="5">Binds 1 zinc ion per subunit.</text>
</comment>
<evidence type="ECO:0000256" key="4">
    <source>
        <dbReference type="ARBA" id="ARBA00022833"/>
    </source>
</evidence>
<name>A0A839XXP9_9PSEU</name>
<evidence type="ECO:0000256" key="5">
    <source>
        <dbReference type="PIRSR" id="PIRSR037505-2"/>
    </source>
</evidence>
<accession>A0A839XXP9</accession>
<reference evidence="8 9" key="1">
    <citation type="submission" date="2020-08" db="EMBL/GenBank/DDBJ databases">
        <title>Sequencing the genomes of 1000 actinobacteria strains.</title>
        <authorList>
            <person name="Klenk H.-P."/>
        </authorList>
    </citation>
    <scope>NUCLEOTIDE SEQUENCE [LARGE SCALE GENOMIC DNA]</scope>
    <source>
        <strain evidence="8 9">DSM 45267</strain>
    </source>
</reference>